<feature type="transmembrane region" description="Helical" evidence="9">
    <location>
        <begin position="933"/>
        <end position="953"/>
    </location>
</feature>
<keyword evidence="8 9" id="KW-0472">Membrane</keyword>
<proteinExistence type="inferred from homology"/>
<evidence type="ECO:0000256" key="6">
    <source>
        <dbReference type="ARBA" id="ARBA00022692"/>
    </source>
</evidence>
<feature type="transmembrane region" description="Helical" evidence="9">
    <location>
        <begin position="12"/>
        <end position="33"/>
    </location>
</feature>
<evidence type="ECO:0000256" key="4">
    <source>
        <dbReference type="ARBA" id="ARBA00022475"/>
    </source>
</evidence>
<dbReference type="InterPro" id="IPR027463">
    <property type="entry name" value="AcrB_DN_DC_subdom"/>
</dbReference>
<name>A0ABW5D7T1_9BACT</name>
<keyword evidence="4" id="KW-1003">Cell membrane</keyword>
<organism evidence="11 12">
    <name type="scientific">Luteolibacter algae</name>
    <dbReference type="NCBI Taxonomy" id="454151"/>
    <lineage>
        <taxon>Bacteria</taxon>
        <taxon>Pseudomonadati</taxon>
        <taxon>Verrucomicrobiota</taxon>
        <taxon>Verrucomicrobiia</taxon>
        <taxon>Verrucomicrobiales</taxon>
        <taxon>Verrucomicrobiaceae</taxon>
        <taxon>Luteolibacter</taxon>
    </lineage>
</organism>
<sequence length="1042" mass="113506">MKNFSFFFIDRPRFATVISLLIIFIGAISYFSLPVAQFPEVAPPTVTVTTAYPGASPDTIAKTLAAPIEQEVNGVEDMLYMTSQSTADGAYSLTVTFKLGTDLDKAQVLVQNRVALAESRLPESVRRIGVTVQKASPDLLLVVQMFSKDGTFDMGYISNYALLQVRERLRRIDGVGEVRLFGGREYSMRVWMDPERMDFYKLSATEVVAALRAQNVQVAAGTIGQQPLDKKVPFQVNVTALGRLSEKSQFEKVVVKTSDDGRIVRLSDVARVELGSLDYNVNAYLGDTRTLALPVFQRPGSNALEISTAIRTAMKEMEADFPEGLDYDIVYDPTQFIDKSIEAVLHTLFEAVLLVVLVMIIFLQSWRAAIIPVLAIPVSLIGTFAVMQVFGFSVNNLTLFGLVLAIGIVVDDAIVVVENIERNLEKGLAPREAARQSMAEVSGAIFATSLVLLAVFVPTAFLSGISGQFYRQFALTIAASTMISALISLTLSPALGVLLLRPKHDKPDILSRMLNFLFGWFFNIFNRLFDRANNVYTSLVRRSVRMGVIMILLYLILLGVAGLGFKSVPGGFIPSQDQGYSIVAVQLPTGASLDRTDEVAREVIDLILNVEGVQDTAAFAGFSGATFSNSTNSMVVFTILKPFEERKSSTEINKLITAELHKVDALGIVIPPPTVRGLGNGGGFKMEIQDRAGLGYGELENATWGLAFAASAEKEVAQAFTPFTSSGPQFYADIDREKALMLGVPLENLFQTLEIYLGSSFVNELNLYGRTYRVTAQADAPFRDDLDDIAKLKTRNTSGGMVPLGSLIEMRQTTGPDRVVRHNLYPSAELIGTPTPGISSGQAIAKMEELAAKILPPGISFEWIDLAYQETTASTSATMVFLIAILFVFLLLSAQYESWGLPLAVVLTVPLCLAGAIWGIYIRGMDNNILTQIGLVVLVALASKNAILIVEFAKQLEEEGKDRFEAAVEAASLRLRPIIMTSLAFILGVVPLVIATGPGAEMRQSLGTVVFFGMIAVTLFGVMFAPLFYVLVRRGAKKPASH</sequence>
<feature type="transmembrane region" description="Helical" evidence="9">
    <location>
        <begin position="473"/>
        <end position="500"/>
    </location>
</feature>
<comment type="subcellular location">
    <subcellularLocation>
        <location evidence="1">Cell inner membrane</location>
        <topology evidence="1">Multi-pass membrane protein</topology>
    </subcellularLocation>
</comment>
<comment type="similarity">
    <text evidence="2">Belongs to the resistance-nodulation-cell division (RND) (TC 2.A.6) family.</text>
</comment>
<dbReference type="PRINTS" id="PR00702">
    <property type="entry name" value="ACRIFLAVINRP"/>
</dbReference>
<evidence type="ECO:0000256" key="9">
    <source>
        <dbReference type="SAM" id="Phobius"/>
    </source>
</evidence>
<dbReference type="Gene3D" id="3.30.2090.10">
    <property type="entry name" value="Multidrug efflux transporter AcrB TolC docking domain, DN and DC subdomains"/>
    <property type="match status" value="2"/>
</dbReference>
<dbReference type="PROSITE" id="PS50156">
    <property type="entry name" value="SSD"/>
    <property type="match status" value="1"/>
</dbReference>
<feature type="transmembrane region" description="Helical" evidence="9">
    <location>
        <begin position="873"/>
        <end position="893"/>
    </location>
</feature>
<evidence type="ECO:0000256" key="2">
    <source>
        <dbReference type="ARBA" id="ARBA00010942"/>
    </source>
</evidence>
<dbReference type="PANTHER" id="PTHR32063">
    <property type="match status" value="1"/>
</dbReference>
<evidence type="ECO:0000256" key="1">
    <source>
        <dbReference type="ARBA" id="ARBA00004429"/>
    </source>
</evidence>
<dbReference type="NCBIfam" id="TIGR00915">
    <property type="entry name" value="2A0602"/>
    <property type="match status" value="1"/>
</dbReference>
<dbReference type="NCBIfam" id="NF000282">
    <property type="entry name" value="RND_permease_1"/>
    <property type="match status" value="1"/>
</dbReference>
<dbReference type="Gene3D" id="1.20.1640.10">
    <property type="entry name" value="Multidrug efflux transporter AcrB transmembrane domain"/>
    <property type="match status" value="2"/>
</dbReference>
<keyword evidence="5" id="KW-0997">Cell inner membrane</keyword>
<keyword evidence="6 9" id="KW-0812">Transmembrane</keyword>
<dbReference type="Gene3D" id="3.30.70.1320">
    <property type="entry name" value="Multidrug efflux transporter AcrB pore domain like"/>
    <property type="match status" value="1"/>
</dbReference>
<evidence type="ECO:0000256" key="3">
    <source>
        <dbReference type="ARBA" id="ARBA00022448"/>
    </source>
</evidence>
<keyword evidence="7 9" id="KW-1133">Transmembrane helix</keyword>
<feature type="domain" description="SSD" evidence="10">
    <location>
        <begin position="369"/>
        <end position="498"/>
    </location>
</feature>
<feature type="transmembrane region" description="Helical" evidence="9">
    <location>
        <begin position="899"/>
        <end position="921"/>
    </location>
</feature>
<dbReference type="InterPro" id="IPR004764">
    <property type="entry name" value="MdtF-like"/>
</dbReference>
<dbReference type="InterPro" id="IPR000731">
    <property type="entry name" value="SSD"/>
</dbReference>
<keyword evidence="12" id="KW-1185">Reference proteome</keyword>
<dbReference type="PANTHER" id="PTHR32063:SF11">
    <property type="entry name" value="CATION OR DRUG EFFLUX SYSTEM PROTEIN"/>
    <property type="match status" value="1"/>
</dbReference>
<evidence type="ECO:0000256" key="7">
    <source>
        <dbReference type="ARBA" id="ARBA00022989"/>
    </source>
</evidence>
<feature type="transmembrane region" description="Helical" evidence="9">
    <location>
        <begin position="509"/>
        <end position="526"/>
    </location>
</feature>
<evidence type="ECO:0000259" key="10">
    <source>
        <dbReference type="PROSITE" id="PS50156"/>
    </source>
</evidence>
<gene>
    <name evidence="11" type="ORF">ACFSSA_05275</name>
</gene>
<feature type="transmembrane region" description="Helical" evidence="9">
    <location>
        <begin position="438"/>
        <end position="461"/>
    </location>
</feature>
<dbReference type="SUPFAM" id="SSF82693">
    <property type="entry name" value="Multidrug efflux transporter AcrB pore domain, PN1, PN2, PC1 and PC2 subdomains"/>
    <property type="match status" value="3"/>
</dbReference>
<dbReference type="InterPro" id="IPR001036">
    <property type="entry name" value="Acrflvin-R"/>
</dbReference>
<feature type="transmembrane region" description="Helical" evidence="9">
    <location>
        <begin position="973"/>
        <end position="994"/>
    </location>
</feature>
<dbReference type="Proteomes" id="UP001597375">
    <property type="component" value="Unassembled WGS sequence"/>
</dbReference>
<dbReference type="SUPFAM" id="SSF82714">
    <property type="entry name" value="Multidrug efflux transporter AcrB TolC docking domain, DN and DC subdomains"/>
    <property type="match status" value="2"/>
</dbReference>
<dbReference type="Pfam" id="PF00873">
    <property type="entry name" value="ACR_tran"/>
    <property type="match status" value="1"/>
</dbReference>
<reference evidence="12" key="1">
    <citation type="journal article" date="2019" name="Int. J. Syst. Evol. Microbiol.">
        <title>The Global Catalogue of Microorganisms (GCM) 10K type strain sequencing project: providing services to taxonomists for standard genome sequencing and annotation.</title>
        <authorList>
            <consortium name="The Broad Institute Genomics Platform"/>
            <consortium name="The Broad Institute Genome Sequencing Center for Infectious Disease"/>
            <person name="Wu L."/>
            <person name="Ma J."/>
        </authorList>
    </citation>
    <scope>NUCLEOTIDE SEQUENCE [LARGE SCALE GENOMIC DNA]</scope>
    <source>
        <strain evidence="12">CGMCC 4.7106</strain>
    </source>
</reference>
<dbReference type="SUPFAM" id="SSF82866">
    <property type="entry name" value="Multidrug efflux transporter AcrB transmembrane domain"/>
    <property type="match status" value="2"/>
</dbReference>
<comment type="caution">
    <text evidence="11">The sequence shown here is derived from an EMBL/GenBank/DDBJ whole genome shotgun (WGS) entry which is preliminary data.</text>
</comment>
<evidence type="ECO:0000256" key="5">
    <source>
        <dbReference type="ARBA" id="ARBA00022519"/>
    </source>
</evidence>
<evidence type="ECO:0000313" key="12">
    <source>
        <dbReference type="Proteomes" id="UP001597375"/>
    </source>
</evidence>
<feature type="transmembrane region" description="Helical" evidence="9">
    <location>
        <begin position="370"/>
        <end position="391"/>
    </location>
</feature>
<protein>
    <submittedName>
        <fullName evidence="11">Efflux RND transporter permease subunit</fullName>
    </submittedName>
</protein>
<accession>A0ABW5D7T1</accession>
<dbReference type="Gene3D" id="3.30.70.1430">
    <property type="entry name" value="Multidrug efflux transporter AcrB pore domain"/>
    <property type="match status" value="2"/>
</dbReference>
<dbReference type="Gene3D" id="3.30.70.1440">
    <property type="entry name" value="Multidrug efflux transporter AcrB pore domain"/>
    <property type="match status" value="1"/>
</dbReference>
<feature type="transmembrane region" description="Helical" evidence="9">
    <location>
        <begin position="546"/>
        <end position="565"/>
    </location>
</feature>
<evidence type="ECO:0000313" key="11">
    <source>
        <dbReference type="EMBL" id="MFD2256081.1"/>
    </source>
</evidence>
<feature type="transmembrane region" description="Helical" evidence="9">
    <location>
        <begin position="343"/>
        <end position="363"/>
    </location>
</feature>
<keyword evidence="3" id="KW-0813">Transport</keyword>
<evidence type="ECO:0000256" key="8">
    <source>
        <dbReference type="ARBA" id="ARBA00023136"/>
    </source>
</evidence>
<dbReference type="EMBL" id="JBHUIT010000003">
    <property type="protein sequence ID" value="MFD2256081.1"/>
    <property type="molecule type" value="Genomic_DNA"/>
</dbReference>
<dbReference type="RefSeq" id="WP_386819001.1">
    <property type="nucleotide sequence ID" value="NZ_JBHUIT010000003.1"/>
</dbReference>
<feature type="transmembrane region" description="Helical" evidence="9">
    <location>
        <begin position="1006"/>
        <end position="1032"/>
    </location>
</feature>